<keyword evidence="13" id="KW-1185">Reference proteome</keyword>
<dbReference type="NCBIfam" id="TIGR01565">
    <property type="entry name" value="homeo_ZF_HD"/>
    <property type="match status" value="1"/>
</dbReference>
<evidence type="ECO:0000256" key="4">
    <source>
        <dbReference type="ARBA" id="ARBA00022833"/>
    </source>
</evidence>
<keyword evidence="4" id="KW-0862">Zinc</keyword>
<dbReference type="GO" id="GO:0050793">
    <property type="term" value="P:regulation of developmental process"/>
    <property type="evidence" value="ECO:0007669"/>
    <property type="project" value="TreeGrafter"/>
</dbReference>
<evidence type="ECO:0000256" key="1">
    <source>
        <dbReference type="ARBA" id="ARBA00004123"/>
    </source>
</evidence>
<evidence type="ECO:0000259" key="11">
    <source>
        <dbReference type="PROSITE" id="PS51523"/>
    </source>
</evidence>
<proteinExistence type="predicted"/>
<evidence type="ECO:0000256" key="7">
    <source>
        <dbReference type="ARBA" id="ARBA00023155"/>
    </source>
</evidence>
<dbReference type="GO" id="GO:0008270">
    <property type="term" value="F:zinc ion binding"/>
    <property type="evidence" value="ECO:0007669"/>
    <property type="project" value="UniProtKB-KW"/>
</dbReference>
<dbReference type="EMBL" id="JAWXYG010000002">
    <property type="protein sequence ID" value="KAK4280511.1"/>
    <property type="molecule type" value="Genomic_DNA"/>
</dbReference>
<keyword evidence="6" id="KW-0238">DNA-binding</keyword>
<sequence length="222" mass="25428">MESGIVGIDEKKPSVEGHGADQKKKKAIIIRYRECMKNHAASIGGNAADGCGEFMASEEDSLKCSACNCHRNFHRKYFEETQDSDNTPSSPYYHLPSQMMMLLPKDVAGGDDQHDQVVKPLLTHDLCLTNYNKSGCLDHDESDEKRVMMVKNKRHRTKFSEEQKEKMLGFADKVGWRMQKVDESMVQQFCEEAGIKRRVLKVWMHNNKNSFAKRRNHLISTS</sequence>
<evidence type="ECO:0000256" key="2">
    <source>
        <dbReference type="ARBA" id="ARBA00022723"/>
    </source>
</evidence>
<evidence type="ECO:0000256" key="3">
    <source>
        <dbReference type="ARBA" id="ARBA00022771"/>
    </source>
</evidence>
<dbReference type="NCBIfam" id="TIGR01566">
    <property type="entry name" value="ZF_HD_prot_N"/>
    <property type="match status" value="1"/>
</dbReference>
<dbReference type="AlphaFoldDB" id="A0AAE1N0I5"/>
<dbReference type="FunFam" id="1.10.10.60:FF:000257">
    <property type="entry name" value="Zinc-finger homeodomain protein 2"/>
    <property type="match status" value="1"/>
</dbReference>
<feature type="domain" description="ZF-HD dimerization-type" evidence="11">
    <location>
        <begin position="32"/>
        <end position="77"/>
    </location>
</feature>
<keyword evidence="8" id="KW-0804">Transcription</keyword>
<dbReference type="PROSITE" id="PS51523">
    <property type="entry name" value="ZF_HD_DIMER"/>
    <property type="match status" value="1"/>
</dbReference>
<dbReference type="Pfam" id="PF04770">
    <property type="entry name" value="ZF-HD_dimer"/>
    <property type="match status" value="1"/>
</dbReference>
<dbReference type="GO" id="GO:0003700">
    <property type="term" value="F:DNA-binding transcription factor activity"/>
    <property type="evidence" value="ECO:0007669"/>
    <property type="project" value="TreeGrafter"/>
</dbReference>
<accession>A0AAE1N0I5</accession>
<dbReference type="PANTHER" id="PTHR31948:SF60">
    <property type="entry name" value="ZINC-FINGER HOMEODOMAIN PROTEIN 5"/>
    <property type="match status" value="1"/>
</dbReference>
<dbReference type="InterPro" id="IPR006455">
    <property type="entry name" value="Homeodomain_ZF_HD"/>
</dbReference>
<dbReference type="InterPro" id="IPR006456">
    <property type="entry name" value="ZF_HD_homeobox_Cys/His_dimer"/>
</dbReference>
<feature type="compositionally biased region" description="Basic and acidic residues" evidence="10">
    <location>
        <begin position="8"/>
        <end position="20"/>
    </location>
</feature>
<feature type="region of interest" description="Disordered" evidence="10">
    <location>
        <begin position="1"/>
        <end position="20"/>
    </location>
</feature>
<gene>
    <name evidence="12" type="ORF">QN277_012131</name>
</gene>
<evidence type="ECO:0000256" key="9">
    <source>
        <dbReference type="ARBA" id="ARBA00023242"/>
    </source>
</evidence>
<evidence type="ECO:0000313" key="13">
    <source>
        <dbReference type="Proteomes" id="UP001293593"/>
    </source>
</evidence>
<keyword evidence="2" id="KW-0479">Metal-binding</keyword>
<evidence type="ECO:0000313" key="12">
    <source>
        <dbReference type="EMBL" id="KAK4280511.1"/>
    </source>
</evidence>
<comment type="subcellular location">
    <subcellularLocation>
        <location evidence="1">Nucleus</location>
    </subcellularLocation>
</comment>
<dbReference type="GO" id="GO:0005634">
    <property type="term" value="C:nucleus"/>
    <property type="evidence" value="ECO:0007669"/>
    <property type="project" value="UniProtKB-SubCell"/>
</dbReference>
<evidence type="ECO:0000256" key="6">
    <source>
        <dbReference type="ARBA" id="ARBA00023125"/>
    </source>
</evidence>
<keyword evidence="7" id="KW-0371">Homeobox</keyword>
<comment type="caution">
    <text evidence="12">The sequence shown here is derived from an EMBL/GenBank/DDBJ whole genome shotgun (WGS) entry which is preliminary data.</text>
</comment>
<keyword evidence="9" id="KW-0539">Nucleus</keyword>
<evidence type="ECO:0000256" key="5">
    <source>
        <dbReference type="ARBA" id="ARBA00023015"/>
    </source>
</evidence>
<dbReference type="PANTHER" id="PTHR31948">
    <property type="entry name" value="ZINC-FINGER HOMEODOMAIN PROTEIN 2"/>
    <property type="match status" value="1"/>
</dbReference>
<keyword evidence="5" id="KW-0805">Transcription regulation</keyword>
<dbReference type="SUPFAM" id="SSF46689">
    <property type="entry name" value="Homeodomain-like"/>
    <property type="match status" value="1"/>
</dbReference>
<dbReference type="InterPro" id="IPR009057">
    <property type="entry name" value="Homeodomain-like_sf"/>
</dbReference>
<dbReference type="Gene3D" id="1.10.10.60">
    <property type="entry name" value="Homeodomain-like"/>
    <property type="match status" value="1"/>
</dbReference>
<keyword evidence="3" id="KW-0863">Zinc-finger</keyword>
<dbReference type="Proteomes" id="UP001293593">
    <property type="component" value="Unassembled WGS sequence"/>
</dbReference>
<dbReference type="GO" id="GO:0000976">
    <property type="term" value="F:transcription cis-regulatory region binding"/>
    <property type="evidence" value="ECO:0007669"/>
    <property type="project" value="TreeGrafter"/>
</dbReference>
<evidence type="ECO:0000256" key="10">
    <source>
        <dbReference type="SAM" id="MobiDB-lite"/>
    </source>
</evidence>
<reference evidence="12" key="1">
    <citation type="submission" date="2023-10" db="EMBL/GenBank/DDBJ databases">
        <title>Chromosome-level genome of the transformable northern wattle, Acacia crassicarpa.</title>
        <authorList>
            <person name="Massaro I."/>
            <person name="Sinha N.R."/>
            <person name="Poethig S."/>
            <person name="Leichty A.R."/>
        </authorList>
    </citation>
    <scope>NUCLEOTIDE SEQUENCE</scope>
    <source>
        <strain evidence="12">Acra3RX</strain>
        <tissue evidence="12">Leaf</tissue>
    </source>
</reference>
<protein>
    <recommendedName>
        <fullName evidence="11">ZF-HD dimerization-type domain-containing protein</fullName>
    </recommendedName>
</protein>
<evidence type="ECO:0000256" key="8">
    <source>
        <dbReference type="ARBA" id="ARBA00023163"/>
    </source>
</evidence>
<organism evidence="12 13">
    <name type="scientific">Acacia crassicarpa</name>
    <name type="common">northern wattle</name>
    <dbReference type="NCBI Taxonomy" id="499986"/>
    <lineage>
        <taxon>Eukaryota</taxon>
        <taxon>Viridiplantae</taxon>
        <taxon>Streptophyta</taxon>
        <taxon>Embryophyta</taxon>
        <taxon>Tracheophyta</taxon>
        <taxon>Spermatophyta</taxon>
        <taxon>Magnoliopsida</taxon>
        <taxon>eudicotyledons</taxon>
        <taxon>Gunneridae</taxon>
        <taxon>Pentapetalae</taxon>
        <taxon>rosids</taxon>
        <taxon>fabids</taxon>
        <taxon>Fabales</taxon>
        <taxon>Fabaceae</taxon>
        <taxon>Caesalpinioideae</taxon>
        <taxon>mimosoid clade</taxon>
        <taxon>Acacieae</taxon>
        <taxon>Acacia</taxon>
    </lineage>
</organism>
<name>A0AAE1N0I5_9FABA</name>